<reference evidence="1" key="1">
    <citation type="journal article" date="2021" name="bioRxiv">
        <title>Whole Genome Assembly and Annotation of Northern Wild Rice, Zizania palustris L., Supports a Whole Genome Duplication in the Zizania Genus.</title>
        <authorList>
            <person name="Haas M."/>
            <person name="Kono T."/>
            <person name="Macchietto M."/>
            <person name="Millas R."/>
            <person name="McGilp L."/>
            <person name="Shao M."/>
            <person name="Duquette J."/>
            <person name="Hirsch C.N."/>
            <person name="Kimball J."/>
        </authorList>
    </citation>
    <scope>NUCLEOTIDE SEQUENCE</scope>
    <source>
        <tissue evidence="1">Fresh leaf tissue</tissue>
    </source>
</reference>
<sequence length="75" mass="7816">MYGTGDGSEGSWYEAAASTPFTDGANLELPSPSQLRLLLSLCTPEAPHLRKIGAAEAAVALPPGGHGHRQESRQS</sequence>
<name>A0A8J5W068_ZIZPA</name>
<comment type="caution">
    <text evidence="1">The sequence shown here is derived from an EMBL/GenBank/DDBJ whole genome shotgun (WGS) entry which is preliminary data.</text>
</comment>
<keyword evidence="2" id="KW-1185">Reference proteome</keyword>
<dbReference type="AlphaFoldDB" id="A0A8J5W068"/>
<evidence type="ECO:0000313" key="1">
    <source>
        <dbReference type="EMBL" id="KAG8081661.1"/>
    </source>
</evidence>
<dbReference type="EMBL" id="JAAALK010000088">
    <property type="protein sequence ID" value="KAG8081661.1"/>
    <property type="molecule type" value="Genomic_DNA"/>
</dbReference>
<dbReference type="Proteomes" id="UP000729402">
    <property type="component" value="Unassembled WGS sequence"/>
</dbReference>
<reference evidence="1" key="2">
    <citation type="submission" date="2021-02" db="EMBL/GenBank/DDBJ databases">
        <authorList>
            <person name="Kimball J.A."/>
            <person name="Haas M.W."/>
            <person name="Macchietto M."/>
            <person name="Kono T."/>
            <person name="Duquette J."/>
            <person name="Shao M."/>
        </authorList>
    </citation>
    <scope>NUCLEOTIDE SEQUENCE</scope>
    <source>
        <tissue evidence="1">Fresh leaf tissue</tissue>
    </source>
</reference>
<protein>
    <submittedName>
        <fullName evidence="1">Uncharacterized protein</fullName>
    </submittedName>
</protein>
<proteinExistence type="predicted"/>
<organism evidence="1 2">
    <name type="scientific">Zizania palustris</name>
    <name type="common">Northern wild rice</name>
    <dbReference type="NCBI Taxonomy" id="103762"/>
    <lineage>
        <taxon>Eukaryota</taxon>
        <taxon>Viridiplantae</taxon>
        <taxon>Streptophyta</taxon>
        <taxon>Embryophyta</taxon>
        <taxon>Tracheophyta</taxon>
        <taxon>Spermatophyta</taxon>
        <taxon>Magnoliopsida</taxon>
        <taxon>Liliopsida</taxon>
        <taxon>Poales</taxon>
        <taxon>Poaceae</taxon>
        <taxon>BOP clade</taxon>
        <taxon>Oryzoideae</taxon>
        <taxon>Oryzeae</taxon>
        <taxon>Zizaniinae</taxon>
        <taxon>Zizania</taxon>
    </lineage>
</organism>
<gene>
    <name evidence="1" type="ORF">GUJ93_ZPchr0018g11335</name>
</gene>
<accession>A0A8J5W068</accession>
<evidence type="ECO:0000313" key="2">
    <source>
        <dbReference type="Proteomes" id="UP000729402"/>
    </source>
</evidence>